<dbReference type="RefSeq" id="WP_271276173.1">
    <property type="nucleotide sequence ID" value="NZ_BAABFD010000016.1"/>
</dbReference>
<evidence type="ECO:0000313" key="2">
    <source>
        <dbReference type="EMBL" id="MDA0641175.1"/>
    </source>
</evidence>
<dbReference type="EMBL" id="JAPNUD010000021">
    <property type="protein sequence ID" value="MDA0641175.1"/>
    <property type="molecule type" value="Genomic_DNA"/>
</dbReference>
<dbReference type="PANTHER" id="PTHR35585">
    <property type="entry name" value="HHE DOMAIN PROTEIN (AFU_ORTHOLOGUE AFUA_4G00730)"/>
    <property type="match status" value="1"/>
</dbReference>
<dbReference type="Proteomes" id="UP001212498">
    <property type="component" value="Unassembled WGS sequence"/>
</dbReference>
<feature type="compositionally biased region" description="Basic and acidic residues" evidence="1">
    <location>
        <begin position="141"/>
        <end position="154"/>
    </location>
</feature>
<dbReference type="Gene3D" id="1.20.120.520">
    <property type="entry name" value="nmb1532 protein domain like"/>
    <property type="match status" value="1"/>
</dbReference>
<gene>
    <name evidence="2" type="ORF">OUY24_11150</name>
</gene>
<sequence length="170" mass="18900">MTVRNDVIALVQADHRRIEVLFKRLLLNQKDPGPAVSALHALLTAHTRAEEDVVYPLLDAHHGFAQHKEAEVHLDTLRRADAGTPELTEALHQLVVSVMAHFCDEETTILPMLARSMSGEELAELGAAFQDARQRELDALRGRPAEGEPRREAGRFGTGKTRMQEVLTTL</sequence>
<reference evidence="2 3" key="1">
    <citation type="submission" date="2022-11" db="EMBL/GenBank/DDBJ databases">
        <title>Nonomuraea corallina sp. nov., a new species of the genus Nonomuraea isolated from sea side sediment in Thai sea.</title>
        <authorList>
            <person name="Ngamcharungchit C."/>
            <person name="Matsumoto A."/>
            <person name="Suriyachadkun C."/>
            <person name="Panbangred W."/>
            <person name="Inahashi Y."/>
            <person name="Intra B."/>
        </authorList>
    </citation>
    <scope>NUCLEOTIDE SEQUENCE [LARGE SCALE GENOMIC DNA]</scope>
    <source>
        <strain evidence="2 3">DSM 43553</strain>
    </source>
</reference>
<protein>
    <submittedName>
        <fullName evidence="2">Hemerythrin domain-containing protein</fullName>
    </submittedName>
</protein>
<evidence type="ECO:0000313" key="3">
    <source>
        <dbReference type="Proteomes" id="UP001212498"/>
    </source>
</evidence>
<keyword evidence="3" id="KW-1185">Reference proteome</keyword>
<comment type="caution">
    <text evidence="2">The sequence shown here is derived from an EMBL/GenBank/DDBJ whole genome shotgun (WGS) entry which is preliminary data.</text>
</comment>
<dbReference type="PANTHER" id="PTHR35585:SF1">
    <property type="entry name" value="HHE DOMAIN PROTEIN (AFU_ORTHOLOGUE AFUA_4G00730)"/>
    <property type="match status" value="1"/>
</dbReference>
<name>A0ABT4SVT9_9ACTN</name>
<proteinExistence type="predicted"/>
<organism evidence="2 3">
    <name type="scientific">Nonomuraea ferruginea</name>
    <dbReference type="NCBI Taxonomy" id="46174"/>
    <lineage>
        <taxon>Bacteria</taxon>
        <taxon>Bacillati</taxon>
        <taxon>Actinomycetota</taxon>
        <taxon>Actinomycetes</taxon>
        <taxon>Streptosporangiales</taxon>
        <taxon>Streptosporangiaceae</taxon>
        <taxon>Nonomuraea</taxon>
    </lineage>
</organism>
<evidence type="ECO:0000256" key="1">
    <source>
        <dbReference type="SAM" id="MobiDB-lite"/>
    </source>
</evidence>
<feature type="region of interest" description="Disordered" evidence="1">
    <location>
        <begin position="141"/>
        <end position="160"/>
    </location>
</feature>
<accession>A0ABT4SVT9</accession>